<dbReference type="AlphaFoldDB" id="A0A975GE42"/>
<name>A0A975GE42_9BACT</name>
<accession>A0A975GE42</accession>
<proteinExistence type="predicted"/>
<organism evidence="1 2">
    <name type="scientific">Desulfonema limicola</name>
    <dbReference type="NCBI Taxonomy" id="45656"/>
    <lineage>
        <taxon>Bacteria</taxon>
        <taxon>Pseudomonadati</taxon>
        <taxon>Thermodesulfobacteriota</taxon>
        <taxon>Desulfobacteria</taxon>
        <taxon>Desulfobacterales</taxon>
        <taxon>Desulfococcaceae</taxon>
        <taxon>Desulfonema</taxon>
    </lineage>
</organism>
<dbReference type="Proteomes" id="UP000663720">
    <property type="component" value="Chromosome"/>
</dbReference>
<evidence type="ECO:0000313" key="1">
    <source>
        <dbReference type="EMBL" id="QTA77876.1"/>
    </source>
</evidence>
<gene>
    <name evidence="1" type="ORF">dnl_00740</name>
</gene>
<dbReference type="EMBL" id="CP061799">
    <property type="protein sequence ID" value="QTA77876.1"/>
    <property type="molecule type" value="Genomic_DNA"/>
</dbReference>
<keyword evidence="2" id="KW-1185">Reference proteome</keyword>
<reference evidence="1" key="1">
    <citation type="journal article" date="2021" name="Microb. Physiol.">
        <title>Proteogenomic Insights into the Physiology of Marine, Sulfate-Reducing, Filamentous Desulfonema limicola and Desulfonema magnum.</title>
        <authorList>
            <person name="Schnaars V."/>
            <person name="Wohlbrand L."/>
            <person name="Scheve S."/>
            <person name="Hinrichs C."/>
            <person name="Reinhardt R."/>
            <person name="Rabus R."/>
        </authorList>
    </citation>
    <scope>NUCLEOTIDE SEQUENCE</scope>
    <source>
        <strain evidence="1">5ac10</strain>
    </source>
</reference>
<protein>
    <submittedName>
        <fullName evidence="1">Uncharacterized protein</fullName>
    </submittedName>
</protein>
<dbReference type="KEGG" id="dli:dnl_00740"/>
<evidence type="ECO:0000313" key="2">
    <source>
        <dbReference type="Proteomes" id="UP000663720"/>
    </source>
</evidence>
<sequence>MSRKLLLCDFFPRVNNPIFYPDYCFKYSLLIMQNLTGLIKIVNTVSDQTGYSLCKISCR</sequence>